<gene>
    <name evidence="1" type="ORF">CTOB1V02_LOCUS15879</name>
</gene>
<feature type="non-terminal residue" evidence="1">
    <location>
        <position position="1"/>
    </location>
</feature>
<reference evidence="1" key="1">
    <citation type="submission" date="2020-11" db="EMBL/GenBank/DDBJ databases">
        <authorList>
            <person name="Tran Van P."/>
        </authorList>
    </citation>
    <scope>NUCLEOTIDE SEQUENCE</scope>
</reference>
<proteinExistence type="predicted"/>
<dbReference type="CDD" id="cd00037">
    <property type="entry name" value="CLECT"/>
    <property type="match status" value="1"/>
</dbReference>
<evidence type="ECO:0000313" key="1">
    <source>
        <dbReference type="EMBL" id="CAD7238064.1"/>
    </source>
</evidence>
<accession>A0A7R8WU24</accession>
<dbReference type="AlphaFoldDB" id="A0A7R8WU24"/>
<organism evidence="1">
    <name type="scientific">Cyprideis torosa</name>
    <dbReference type="NCBI Taxonomy" id="163714"/>
    <lineage>
        <taxon>Eukaryota</taxon>
        <taxon>Metazoa</taxon>
        <taxon>Ecdysozoa</taxon>
        <taxon>Arthropoda</taxon>
        <taxon>Crustacea</taxon>
        <taxon>Oligostraca</taxon>
        <taxon>Ostracoda</taxon>
        <taxon>Podocopa</taxon>
        <taxon>Podocopida</taxon>
        <taxon>Cytherocopina</taxon>
        <taxon>Cytheroidea</taxon>
        <taxon>Cytherideidae</taxon>
        <taxon>Cyprideis</taxon>
    </lineage>
</organism>
<dbReference type="InterPro" id="IPR016187">
    <property type="entry name" value="CTDL_fold"/>
</dbReference>
<dbReference type="OrthoDB" id="2142683at2759"/>
<dbReference type="PROSITE" id="PS50041">
    <property type="entry name" value="C_TYPE_LECTIN_2"/>
    <property type="match status" value="1"/>
</dbReference>
<sequence length="133" mass="15354">MMKTFQWIFVFGLIITSLDAIPPQRTDLEEEGEQTRTLICPAGFFSLEKSCYAIRDEELMTWDDSKSHCGSLAPGGKLIEIETAEEFYRVFSYLRENPPQLCSNFWIGAEEREDSDYFQCGLEPRRGRTVHGK</sequence>
<dbReference type="InterPro" id="IPR001304">
    <property type="entry name" value="C-type_lectin-like"/>
</dbReference>
<dbReference type="EMBL" id="OB695569">
    <property type="protein sequence ID" value="CAD7238064.1"/>
    <property type="molecule type" value="Genomic_DNA"/>
</dbReference>
<dbReference type="SUPFAM" id="SSF56436">
    <property type="entry name" value="C-type lectin-like"/>
    <property type="match status" value="1"/>
</dbReference>
<name>A0A7R8WU24_9CRUS</name>
<dbReference type="InterPro" id="IPR016186">
    <property type="entry name" value="C-type_lectin-like/link_sf"/>
</dbReference>
<dbReference type="Gene3D" id="3.10.100.10">
    <property type="entry name" value="Mannose-Binding Protein A, subunit A"/>
    <property type="match status" value="1"/>
</dbReference>
<protein>
    <submittedName>
        <fullName evidence="1">Uncharacterized protein</fullName>
    </submittedName>
</protein>